<keyword evidence="9 12" id="KW-0238">DNA-binding</keyword>
<evidence type="ECO:0000256" key="6">
    <source>
        <dbReference type="ARBA" id="ARBA00023004"/>
    </source>
</evidence>
<organism evidence="14 15">
    <name type="scientific">Kytococcus aerolatus</name>
    <dbReference type="NCBI Taxonomy" id="592308"/>
    <lineage>
        <taxon>Bacteria</taxon>
        <taxon>Bacillati</taxon>
        <taxon>Actinomycetota</taxon>
        <taxon>Actinomycetes</taxon>
        <taxon>Micrococcales</taxon>
        <taxon>Kytococcaceae</taxon>
        <taxon>Kytococcus</taxon>
    </lineage>
</organism>
<evidence type="ECO:0000259" key="13">
    <source>
        <dbReference type="PROSITE" id="PS51674"/>
    </source>
</evidence>
<dbReference type="PANTHER" id="PTHR38839:SF5">
    <property type="entry name" value="TRANSCRIPTIONAL REGULATOR WHID"/>
    <property type="match status" value="1"/>
</dbReference>
<dbReference type="PANTHER" id="PTHR38839">
    <property type="entry name" value="TRANSCRIPTIONAL REGULATOR WHID-RELATED"/>
    <property type="match status" value="1"/>
</dbReference>
<keyword evidence="3 12" id="KW-0004">4Fe-4S</keyword>
<dbReference type="AlphaFoldDB" id="A0A212TZ95"/>
<dbReference type="HAMAP" id="MF_01479">
    <property type="entry name" value="WhiB"/>
    <property type="match status" value="1"/>
</dbReference>
<dbReference type="GO" id="GO:0005737">
    <property type="term" value="C:cytoplasm"/>
    <property type="evidence" value="ECO:0007669"/>
    <property type="project" value="UniProtKB-SubCell"/>
</dbReference>
<evidence type="ECO:0000313" key="15">
    <source>
        <dbReference type="Proteomes" id="UP000198122"/>
    </source>
</evidence>
<keyword evidence="6 12" id="KW-0408">Iron</keyword>
<evidence type="ECO:0000256" key="2">
    <source>
        <dbReference type="ARBA" id="ARBA00006597"/>
    </source>
</evidence>
<dbReference type="GO" id="GO:0003677">
    <property type="term" value="F:DNA binding"/>
    <property type="evidence" value="ECO:0007669"/>
    <property type="project" value="UniProtKB-UniRule"/>
</dbReference>
<feature type="binding site" evidence="12">
    <location>
        <position position="62"/>
    </location>
    <ligand>
        <name>[4Fe-4S] cluster</name>
        <dbReference type="ChEBI" id="CHEBI:49883"/>
    </ligand>
</feature>
<dbReference type="InterPro" id="IPR034768">
    <property type="entry name" value="4FE4S_WBL"/>
</dbReference>
<evidence type="ECO:0000256" key="12">
    <source>
        <dbReference type="HAMAP-Rule" id="MF_01479"/>
    </source>
</evidence>
<comment type="cofactor">
    <cofactor evidence="12">
        <name>[4Fe-4S] cluster</name>
        <dbReference type="ChEBI" id="CHEBI:49883"/>
    </cofactor>
    <text evidence="12">Binds 1 [4Fe-4S] cluster per subunit. Following nitrosylation of the [4Fe-4S] cluster binds 1 [4Fe-8(NO)] cluster per subunit.</text>
</comment>
<gene>
    <name evidence="12" type="primary">whiB</name>
    <name evidence="14" type="ORF">SAMN05445756_1417</name>
</gene>
<feature type="domain" description="4Fe-4S Wbl-type" evidence="13">
    <location>
        <begin position="22"/>
        <end position="86"/>
    </location>
</feature>
<dbReference type="GO" id="GO:0045454">
    <property type="term" value="P:cell redox homeostasis"/>
    <property type="evidence" value="ECO:0007669"/>
    <property type="project" value="TreeGrafter"/>
</dbReference>
<comment type="PTM">
    <text evidence="12">Upon Fe-S cluster removal intramolecular disulfide bonds are formed.</text>
</comment>
<keyword evidence="7 12" id="KW-0411">Iron-sulfur</keyword>
<proteinExistence type="inferred from homology"/>
<keyword evidence="5 12" id="KW-0479">Metal-binding</keyword>
<dbReference type="PROSITE" id="PS51674">
    <property type="entry name" value="4FE4S_WBL"/>
    <property type="match status" value="1"/>
</dbReference>
<feature type="binding site" evidence="12">
    <location>
        <position position="56"/>
    </location>
    <ligand>
        <name>[4Fe-4S] cluster</name>
        <dbReference type="ChEBI" id="CHEBI:49883"/>
    </ligand>
</feature>
<keyword evidence="8 12" id="KW-0805">Transcription regulation</keyword>
<evidence type="ECO:0000256" key="3">
    <source>
        <dbReference type="ARBA" id="ARBA00022485"/>
    </source>
</evidence>
<feature type="binding site" evidence="12">
    <location>
        <position position="53"/>
    </location>
    <ligand>
        <name>[4Fe-4S] cluster</name>
        <dbReference type="ChEBI" id="CHEBI:49883"/>
    </ligand>
</feature>
<protein>
    <recommendedName>
        <fullName evidence="12">Transcriptional regulator WhiB</fullName>
    </recommendedName>
</protein>
<evidence type="ECO:0000313" key="14">
    <source>
        <dbReference type="EMBL" id="SNC71299.1"/>
    </source>
</evidence>
<evidence type="ECO:0000256" key="1">
    <source>
        <dbReference type="ARBA" id="ARBA00004496"/>
    </source>
</evidence>
<sequence length="100" mass="11388">MDRAISEIGPVADHWEWQFEGVCRTTDPEHFFHPEGERGAPRRKREERAKAVCNRCPVIEQCREHALTVKEPYGVWGGMSEEERVAHQSKVTLEGGSLTA</sequence>
<accession>A0A212TZ95</accession>
<evidence type="ECO:0000256" key="4">
    <source>
        <dbReference type="ARBA" id="ARBA00022490"/>
    </source>
</evidence>
<evidence type="ECO:0000256" key="7">
    <source>
        <dbReference type="ARBA" id="ARBA00023014"/>
    </source>
</evidence>
<comment type="function">
    <text evidence="12">Acts as a transcriptional regulator. Probably redox-responsive. The apo- but not holo-form probably binds DNA.</text>
</comment>
<reference evidence="14 15" key="1">
    <citation type="submission" date="2017-06" db="EMBL/GenBank/DDBJ databases">
        <authorList>
            <person name="Kim H.J."/>
            <person name="Triplett B.A."/>
        </authorList>
    </citation>
    <scope>NUCLEOTIDE SEQUENCE [LARGE SCALE GENOMIC DNA]</scope>
    <source>
        <strain evidence="14 15">DSM 22179</strain>
    </source>
</reference>
<dbReference type="Pfam" id="PF02467">
    <property type="entry name" value="Whib"/>
    <property type="match status" value="1"/>
</dbReference>
<keyword evidence="11 12" id="KW-0804">Transcription</keyword>
<keyword evidence="15" id="KW-1185">Reference proteome</keyword>
<evidence type="ECO:0000256" key="10">
    <source>
        <dbReference type="ARBA" id="ARBA00023157"/>
    </source>
</evidence>
<dbReference type="GO" id="GO:0045892">
    <property type="term" value="P:negative regulation of DNA-templated transcription"/>
    <property type="evidence" value="ECO:0007669"/>
    <property type="project" value="TreeGrafter"/>
</dbReference>
<dbReference type="InterPro" id="IPR003482">
    <property type="entry name" value="Whib"/>
</dbReference>
<keyword evidence="4 12" id="KW-0963">Cytoplasm</keyword>
<name>A0A212TZ95_9MICO</name>
<comment type="PTM">
    <text evidence="12">The Fe-S cluster can be nitrosylated by nitric oxide (NO).</text>
</comment>
<feature type="binding site" evidence="12">
    <location>
        <position position="23"/>
    </location>
    <ligand>
        <name>[4Fe-4S] cluster</name>
        <dbReference type="ChEBI" id="CHEBI:49883"/>
    </ligand>
</feature>
<comment type="similarity">
    <text evidence="2 12">Belongs to the WhiB family.</text>
</comment>
<dbReference type="GO" id="GO:0047134">
    <property type="term" value="F:protein-disulfide reductase [NAD(P)H] activity"/>
    <property type="evidence" value="ECO:0007669"/>
    <property type="project" value="TreeGrafter"/>
</dbReference>
<dbReference type="GO" id="GO:0051539">
    <property type="term" value="F:4 iron, 4 sulfur cluster binding"/>
    <property type="evidence" value="ECO:0007669"/>
    <property type="project" value="UniProtKB-UniRule"/>
</dbReference>
<evidence type="ECO:0000256" key="11">
    <source>
        <dbReference type="ARBA" id="ARBA00023163"/>
    </source>
</evidence>
<dbReference type="RefSeq" id="WP_200815090.1">
    <property type="nucleotide sequence ID" value="NZ_FYEZ01000002.1"/>
</dbReference>
<evidence type="ECO:0000256" key="9">
    <source>
        <dbReference type="ARBA" id="ARBA00023125"/>
    </source>
</evidence>
<keyword evidence="10 12" id="KW-1015">Disulfide bond</keyword>
<dbReference type="GO" id="GO:0035731">
    <property type="term" value="F:dinitrosyl-iron complex binding"/>
    <property type="evidence" value="ECO:0007669"/>
    <property type="project" value="UniProtKB-UniRule"/>
</dbReference>
<dbReference type="Proteomes" id="UP000198122">
    <property type="component" value="Unassembled WGS sequence"/>
</dbReference>
<dbReference type="GO" id="GO:0046872">
    <property type="term" value="F:metal ion binding"/>
    <property type="evidence" value="ECO:0007669"/>
    <property type="project" value="UniProtKB-KW"/>
</dbReference>
<dbReference type="EMBL" id="FYEZ01000002">
    <property type="protein sequence ID" value="SNC71299.1"/>
    <property type="molecule type" value="Genomic_DNA"/>
</dbReference>
<comment type="subcellular location">
    <subcellularLocation>
        <location evidence="1 12">Cytoplasm</location>
    </subcellularLocation>
</comment>
<evidence type="ECO:0000256" key="5">
    <source>
        <dbReference type="ARBA" id="ARBA00022723"/>
    </source>
</evidence>
<evidence type="ECO:0000256" key="8">
    <source>
        <dbReference type="ARBA" id="ARBA00023015"/>
    </source>
</evidence>